<sequence length="30" mass="3760">MKLYTIFLQKYILHQNDTTYYHFKSLIISH</sequence>
<dbReference type="EMBL" id="BK015248">
    <property type="protein sequence ID" value="DAD97858.1"/>
    <property type="molecule type" value="Genomic_DNA"/>
</dbReference>
<protein>
    <submittedName>
        <fullName evidence="1">Uncharacterized protein</fullName>
    </submittedName>
</protein>
<evidence type="ECO:0000313" key="1">
    <source>
        <dbReference type="EMBL" id="DAD97858.1"/>
    </source>
</evidence>
<accession>A0A8S5NUA9</accession>
<proteinExistence type="predicted"/>
<name>A0A8S5NUA9_9CAUD</name>
<organism evidence="1">
    <name type="scientific">Myoviridae sp. ctkmZ20</name>
    <dbReference type="NCBI Taxonomy" id="2825166"/>
    <lineage>
        <taxon>Viruses</taxon>
        <taxon>Duplodnaviria</taxon>
        <taxon>Heunggongvirae</taxon>
        <taxon>Uroviricota</taxon>
        <taxon>Caudoviricetes</taxon>
    </lineage>
</organism>
<reference evidence="1" key="1">
    <citation type="journal article" date="2021" name="Proc. Natl. Acad. Sci. U.S.A.">
        <title>A Catalog of Tens of Thousands of Viruses from Human Metagenomes Reveals Hidden Associations with Chronic Diseases.</title>
        <authorList>
            <person name="Tisza M.J."/>
            <person name="Buck C.B."/>
        </authorList>
    </citation>
    <scope>NUCLEOTIDE SEQUENCE</scope>
    <source>
        <strain evidence="1">CtkmZ20</strain>
    </source>
</reference>